<organism evidence="3 4">
    <name type="scientific">Eiseniibacteriota bacterium</name>
    <dbReference type="NCBI Taxonomy" id="2212470"/>
    <lineage>
        <taxon>Bacteria</taxon>
        <taxon>Candidatus Eiseniibacteriota</taxon>
    </lineage>
</organism>
<name>A0A956M1A1_UNCEI</name>
<dbReference type="GO" id="GO:0009425">
    <property type="term" value="C:bacterial-type flagellum basal body"/>
    <property type="evidence" value="ECO:0007669"/>
    <property type="project" value="InterPro"/>
</dbReference>
<evidence type="ECO:0000256" key="2">
    <source>
        <dbReference type="SAM" id="MobiDB-lite"/>
    </source>
</evidence>
<reference evidence="3" key="1">
    <citation type="submission" date="2020-04" db="EMBL/GenBank/DDBJ databases">
        <authorList>
            <person name="Zhang T."/>
        </authorList>
    </citation>
    <scope>NUCLEOTIDE SEQUENCE</scope>
    <source>
        <strain evidence="3">HKST-UBA01</strain>
    </source>
</reference>
<accession>A0A956M1A1</accession>
<dbReference type="PANTHER" id="PTHR30034">
    <property type="entry name" value="FLAGELLAR MOTOR SWITCH PROTEIN FLIM"/>
    <property type="match status" value="1"/>
</dbReference>
<dbReference type="PANTHER" id="PTHR30034:SF6">
    <property type="entry name" value="YOP PROTEINS TRANSLOCATION PROTEIN Q"/>
    <property type="match status" value="1"/>
</dbReference>
<feature type="non-terminal residue" evidence="3">
    <location>
        <position position="257"/>
    </location>
</feature>
<dbReference type="PRINTS" id="PR00955">
    <property type="entry name" value="FLGMOTORFLIM"/>
</dbReference>
<evidence type="ECO:0000313" key="3">
    <source>
        <dbReference type="EMBL" id="MCA9729480.1"/>
    </source>
</evidence>
<dbReference type="InterPro" id="IPR028976">
    <property type="entry name" value="CheC-like_sf"/>
</dbReference>
<dbReference type="InterPro" id="IPR001689">
    <property type="entry name" value="Flag_FliM"/>
</dbReference>
<dbReference type="AlphaFoldDB" id="A0A956M1A1"/>
<dbReference type="CDD" id="cd17908">
    <property type="entry name" value="FliM"/>
    <property type="match status" value="1"/>
</dbReference>
<proteinExistence type="predicted"/>
<dbReference type="GO" id="GO:0071978">
    <property type="term" value="P:bacterial-type flagellum-dependent swarming motility"/>
    <property type="evidence" value="ECO:0007669"/>
    <property type="project" value="TreeGrafter"/>
</dbReference>
<feature type="region of interest" description="Disordered" evidence="2">
    <location>
        <begin position="15"/>
        <end position="46"/>
    </location>
</feature>
<keyword evidence="3" id="KW-0966">Cell projection</keyword>
<keyword evidence="3" id="KW-0969">Cilium</keyword>
<evidence type="ECO:0000256" key="1">
    <source>
        <dbReference type="ARBA" id="ARBA00022500"/>
    </source>
</evidence>
<dbReference type="Pfam" id="PF02154">
    <property type="entry name" value="FliM"/>
    <property type="match status" value="1"/>
</dbReference>
<evidence type="ECO:0000313" key="4">
    <source>
        <dbReference type="Proteomes" id="UP000697710"/>
    </source>
</evidence>
<protein>
    <submittedName>
        <fullName evidence="3">Flagellar motor switch protein FliM</fullName>
    </submittedName>
</protein>
<reference evidence="3" key="2">
    <citation type="journal article" date="2021" name="Microbiome">
        <title>Successional dynamics and alternative stable states in a saline activated sludge microbial community over 9 years.</title>
        <authorList>
            <person name="Wang Y."/>
            <person name="Ye J."/>
            <person name="Ju F."/>
            <person name="Liu L."/>
            <person name="Boyd J.A."/>
            <person name="Deng Y."/>
            <person name="Parks D.H."/>
            <person name="Jiang X."/>
            <person name="Yin X."/>
            <person name="Woodcroft B.J."/>
            <person name="Tyson G.W."/>
            <person name="Hugenholtz P."/>
            <person name="Polz M.F."/>
            <person name="Zhang T."/>
        </authorList>
    </citation>
    <scope>NUCLEOTIDE SEQUENCE</scope>
    <source>
        <strain evidence="3">HKST-UBA01</strain>
    </source>
</reference>
<sequence>MANILSQEEIDALMGAVEEEAEASPSGEEPDEVAEPEEVPRQPKSSVALYDFRRPNRAFFKEQLRIFQTIHDSFARQYAAALSGYLRSMVEMEIISADQLTYGEYVLSLPGSTSLFIFDIPPLEGRGVLEINPSLILSMVDRLFGGVGAKPDFTRELTDIETAVMTKIVQRGLSILGHAWDGVVKMKPHLRQHETKPVMMQLLPNTDSVVLITFELRMMNSNGTLSVCYPYTAMEPIIPRISNNRLLRRKVERDENA</sequence>
<dbReference type="Gene3D" id="3.40.1550.10">
    <property type="entry name" value="CheC-like"/>
    <property type="match status" value="1"/>
</dbReference>
<keyword evidence="1" id="KW-0145">Chemotaxis</keyword>
<gene>
    <name evidence="3" type="ORF">KC729_17465</name>
</gene>
<dbReference type="SUPFAM" id="SSF103039">
    <property type="entry name" value="CheC-like"/>
    <property type="match status" value="1"/>
</dbReference>
<dbReference type="Proteomes" id="UP000697710">
    <property type="component" value="Unassembled WGS sequence"/>
</dbReference>
<keyword evidence="3" id="KW-0282">Flagellum</keyword>
<dbReference type="GO" id="GO:0050918">
    <property type="term" value="P:positive chemotaxis"/>
    <property type="evidence" value="ECO:0007669"/>
    <property type="project" value="TreeGrafter"/>
</dbReference>
<comment type="caution">
    <text evidence="3">The sequence shown here is derived from an EMBL/GenBank/DDBJ whole genome shotgun (WGS) entry which is preliminary data.</text>
</comment>
<feature type="compositionally biased region" description="Acidic residues" evidence="2">
    <location>
        <begin position="17"/>
        <end position="37"/>
    </location>
</feature>
<dbReference type="GO" id="GO:0003774">
    <property type="term" value="F:cytoskeletal motor activity"/>
    <property type="evidence" value="ECO:0007669"/>
    <property type="project" value="InterPro"/>
</dbReference>
<dbReference type="EMBL" id="JAGQHR010000713">
    <property type="protein sequence ID" value="MCA9729480.1"/>
    <property type="molecule type" value="Genomic_DNA"/>
</dbReference>